<dbReference type="Pfam" id="PF00535">
    <property type="entry name" value="Glycos_transf_2"/>
    <property type="match status" value="1"/>
</dbReference>
<feature type="domain" description="Glycosyltransferase 2-like" evidence="1">
    <location>
        <begin position="57"/>
        <end position="126"/>
    </location>
</feature>
<reference evidence="2 3" key="1">
    <citation type="journal article" date="2012" name="Science">
        <title>Ecological populations of bacteria act as socially cohesive units of antibiotic production and resistance.</title>
        <authorList>
            <person name="Cordero O.X."/>
            <person name="Wildschutte H."/>
            <person name="Kirkup B."/>
            <person name="Proehl S."/>
            <person name="Ngo L."/>
            <person name="Hussain F."/>
            <person name="Le Roux F."/>
            <person name="Mincer T."/>
            <person name="Polz M.F."/>
        </authorList>
    </citation>
    <scope>NUCLEOTIDE SEQUENCE [LARGE SCALE GENOMIC DNA]</scope>
    <source>
        <strain evidence="2 3">1F-267</strain>
    </source>
</reference>
<dbReference type="EMBL" id="AJZO02000265">
    <property type="protein sequence ID" value="OEF43735.1"/>
    <property type="molecule type" value="Genomic_DNA"/>
</dbReference>
<dbReference type="Gene3D" id="3.90.550.10">
    <property type="entry name" value="Spore Coat Polysaccharide Biosynthesis Protein SpsA, Chain A"/>
    <property type="match status" value="1"/>
</dbReference>
<evidence type="ECO:0000313" key="2">
    <source>
        <dbReference type="EMBL" id="OEF43735.1"/>
    </source>
</evidence>
<protein>
    <recommendedName>
        <fullName evidence="1">Glycosyltransferase 2-like domain-containing protein</fullName>
    </recommendedName>
</protein>
<dbReference type="Proteomes" id="UP000094638">
    <property type="component" value="Unassembled WGS sequence"/>
</dbReference>
<sequence>MLTLAFSTLLHTAPSLIERLNRIELSPKISIVVIVQNLQNKGHKLPNLNRGEVHIYKEKGISRSRNRAIEKSNTDYIWFLDDDVELVMSGVEEVLEFLEEESPDAMTVRIGSLEKPTDFYKEYQKNLTGYKNSQIMAMKVSSIELIVSKEYITTNGIKFQENVGLGTQFPCTEENIFVLDLLKRKARFFFSEIVAVLHTTKMDQRLKISEGHYKARGQLLKYLPFYWRFFLLIRWSIRCDKEVGFISRVRFLIKGIN</sequence>
<name>A0ABX3B1G6_9VIBR</name>
<comment type="caution">
    <text evidence="2">The sequence shown here is derived from an EMBL/GenBank/DDBJ whole genome shotgun (WGS) entry which is preliminary data.</text>
</comment>
<dbReference type="RefSeq" id="WP_017103406.1">
    <property type="nucleotide sequence ID" value="NZ_AJZO02000265.1"/>
</dbReference>
<evidence type="ECO:0000259" key="1">
    <source>
        <dbReference type="Pfam" id="PF00535"/>
    </source>
</evidence>
<proteinExistence type="predicted"/>
<dbReference type="CDD" id="cd00761">
    <property type="entry name" value="Glyco_tranf_GTA_type"/>
    <property type="match status" value="1"/>
</dbReference>
<organism evidence="2 3">
    <name type="scientific">Vibrio tasmaniensis 1F-267</name>
    <dbReference type="NCBI Taxonomy" id="1191324"/>
    <lineage>
        <taxon>Bacteria</taxon>
        <taxon>Pseudomonadati</taxon>
        <taxon>Pseudomonadota</taxon>
        <taxon>Gammaproteobacteria</taxon>
        <taxon>Vibrionales</taxon>
        <taxon>Vibrionaceae</taxon>
        <taxon>Vibrio</taxon>
    </lineage>
</organism>
<accession>A0ABX3B1G6</accession>
<dbReference type="InterPro" id="IPR029044">
    <property type="entry name" value="Nucleotide-diphossugar_trans"/>
</dbReference>
<evidence type="ECO:0000313" key="3">
    <source>
        <dbReference type="Proteomes" id="UP000094638"/>
    </source>
</evidence>
<dbReference type="InterPro" id="IPR001173">
    <property type="entry name" value="Glyco_trans_2-like"/>
</dbReference>
<keyword evidence="3" id="KW-1185">Reference proteome</keyword>
<dbReference type="SUPFAM" id="SSF53448">
    <property type="entry name" value="Nucleotide-diphospho-sugar transferases"/>
    <property type="match status" value="1"/>
</dbReference>
<gene>
    <name evidence="2" type="ORF">A163_01345</name>
</gene>